<evidence type="ECO:0000313" key="2">
    <source>
        <dbReference type="Proteomes" id="UP000236723"/>
    </source>
</evidence>
<keyword evidence="1" id="KW-0489">Methyltransferase</keyword>
<sequence>MNWMIWLVAAGVLGNALRLRHRVTGLRRLPPGRTVHVLDGYTTLTAEDAAVPDHVLRAAADHARQDGLGMLDLVPADLPVDQALDLVRHVDPRAYRKDRFGLGRGAGYAVLVDSDALERSRTEPHGGLDAGEMGEATTRIRFYVGSADMVVAPFHATDRTAQRRAWLRSQALTLPPSVALPQTTYLAGAGYLLVLSGPLIDLWPGLGLVLLYSLAPYLVFAGTALSPADLHRAAWLRIARVPLTIWRTLRAPRTRWERRLLARREEARARYRAEIEAGVERYLGERRTDCPWCGSRDLAPHLVTRDVIQAKPGRFPLERCRGCGHVFQNPQVTPEGLDFYYRDAYDGLGDQSAEIILSSTTGDYLARARLVRRFTTPRTWLDIGTGKGHFCRAAGTVLPGTEFDGLDMGDGVEEAAHRGWIRHAYRAQFLDVGTDMIGRYDVVSMNHYLEHTTDPLAELDLVAKILDTGGLLLVEMPDPESRFAAVLRTLWLPYLPPQHLHLIPLGNLRKALEERGLEVLVEQRREARRGQDIAPAAAALVNLIGVDVEFPWRHPRPPGPRQYARALSAQLLALPLLAVGLTLDLLTLPFLRGSSNTYRVLARKQPA</sequence>
<dbReference type="EMBL" id="FNVO01000005">
    <property type="protein sequence ID" value="SEG41327.1"/>
    <property type="molecule type" value="Genomic_DNA"/>
</dbReference>
<dbReference type="Proteomes" id="UP000236723">
    <property type="component" value="Unassembled WGS sequence"/>
</dbReference>
<reference evidence="2" key="1">
    <citation type="submission" date="2016-10" db="EMBL/GenBank/DDBJ databases">
        <authorList>
            <person name="Varghese N."/>
            <person name="Submissions S."/>
        </authorList>
    </citation>
    <scope>NUCLEOTIDE SEQUENCE [LARGE SCALE GENOMIC DNA]</scope>
    <source>
        <strain evidence="2">DSM 43163</strain>
    </source>
</reference>
<evidence type="ECO:0000313" key="1">
    <source>
        <dbReference type="EMBL" id="SEG41327.1"/>
    </source>
</evidence>
<keyword evidence="2" id="KW-1185">Reference proteome</keyword>
<dbReference type="CDD" id="cd02440">
    <property type="entry name" value="AdoMet_MTases"/>
    <property type="match status" value="1"/>
</dbReference>
<dbReference type="InterPro" id="IPR029063">
    <property type="entry name" value="SAM-dependent_MTases_sf"/>
</dbReference>
<dbReference type="OrthoDB" id="189743at2"/>
<accession>A0A1H6A058</accession>
<dbReference type="GO" id="GO:0032259">
    <property type="term" value="P:methylation"/>
    <property type="evidence" value="ECO:0007669"/>
    <property type="project" value="UniProtKB-KW"/>
</dbReference>
<organism evidence="1 2">
    <name type="scientific">Thermomonospora echinospora</name>
    <dbReference type="NCBI Taxonomy" id="1992"/>
    <lineage>
        <taxon>Bacteria</taxon>
        <taxon>Bacillati</taxon>
        <taxon>Actinomycetota</taxon>
        <taxon>Actinomycetes</taxon>
        <taxon>Streptosporangiales</taxon>
        <taxon>Thermomonosporaceae</taxon>
        <taxon>Thermomonospora</taxon>
    </lineage>
</organism>
<protein>
    <submittedName>
        <fullName evidence="1">Methyltransferase domain-containing protein</fullName>
    </submittedName>
</protein>
<dbReference type="SUPFAM" id="SSF53335">
    <property type="entry name" value="S-adenosyl-L-methionine-dependent methyltransferases"/>
    <property type="match status" value="1"/>
</dbReference>
<keyword evidence="1" id="KW-0808">Transferase</keyword>
<dbReference type="AlphaFoldDB" id="A0A1H6A058"/>
<proteinExistence type="predicted"/>
<gene>
    <name evidence="1" type="ORF">SAMN04489712_10574</name>
</gene>
<dbReference type="Pfam" id="PF13489">
    <property type="entry name" value="Methyltransf_23"/>
    <property type="match status" value="1"/>
</dbReference>
<name>A0A1H6A058_9ACTN</name>
<dbReference type="Gene3D" id="3.40.50.150">
    <property type="entry name" value="Vaccinia Virus protein VP39"/>
    <property type="match status" value="1"/>
</dbReference>
<dbReference type="GO" id="GO:0008168">
    <property type="term" value="F:methyltransferase activity"/>
    <property type="evidence" value="ECO:0007669"/>
    <property type="project" value="UniProtKB-KW"/>
</dbReference>